<dbReference type="RefSeq" id="WP_222427041.1">
    <property type="nucleotide sequence ID" value="NZ_LR213834.1"/>
</dbReference>
<evidence type="ECO:0000313" key="1">
    <source>
        <dbReference type="EMBL" id="VEP18353.1"/>
    </source>
</evidence>
<name>A0A563W489_9CYAN</name>
<accession>A0A563W489</accession>
<gene>
    <name evidence="1" type="ORF">H1P_760019</name>
</gene>
<proteinExistence type="predicted"/>
<organism evidence="1 2">
    <name type="scientific">Hyella patelloides LEGE 07179</name>
    <dbReference type="NCBI Taxonomy" id="945734"/>
    <lineage>
        <taxon>Bacteria</taxon>
        <taxon>Bacillati</taxon>
        <taxon>Cyanobacteriota</taxon>
        <taxon>Cyanophyceae</taxon>
        <taxon>Pleurocapsales</taxon>
        <taxon>Hyellaceae</taxon>
        <taxon>Hyella</taxon>
    </lineage>
</organism>
<dbReference type="EMBL" id="CAACVJ010000683">
    <property type="protein sequence ID" value="VEP18353.1"/>
    <property type="molecule type" value="Genomic_DNA"/>
</dbReference>
<dbReference type="Proteomes" id="UP000320055">
    <property type="component" value="Unassembled WGS sequence"/>
</dbReference>
<protein>
    <submittedName>
        <fullName evidence="1">Uncharacterized protein</fullName>
    </submittedName>
</protein>
<reference evidence="1 2" key="1">
    <citation type="submission" date="2019-01" db="EMBL/GenBank/DDBJ databases">
        <authorList>
            <person name="Brito A."/>
        </authorList>
    </citation>
    <scope>NUCLEOTIDE SEQUENCE [LARGE SCALE GENOMIC DNA]</scope>
    <source>
        <strain evidence="1">1</strain>
    </source>
</reference>
<sequence length="52" mass="6070">MVSAFQEIQTIYTFGDAHQETLYKIKIAGKLVKDDYQDKNCEITIARISRKF</sequence>
<keyword evidence="2" id="KW-1185">Reference proteome</keyword>
<evidence type="ECO:0000313" key="2">
    <source>
        <dbReference type="Proteomes" id="UP000320055"/>
    </source>
</evidence>
<dbReference type="AlphaFoldDB" id="A0A563W489"/>